<evidence type="ECO:0000256" key="3">
    <source>
        <dbReference type="ARBA" id="ARBA00022679"/>
    </source>
</evidence>
<keyword evidence="5" id="KW-0786">Thiamine pyrophosphate</keyword>
<evidence type="ECO:0000256" key="2">
    <source>
        <dbReference type="ARBA" id="ARBA00011738"/>
    </source>
</evidence>
<organism evidence="7 8">
    <name type="scientific">Prorocentrum cordatum</name>
    <dbReference type="NCBI Taxonomy" id="2364126"/>
    <lineage>
        <taxon>Eukaryota</taxon>
        <taxon>Sar</taxon>
        <taxon>Alveolata</taxon>
        <taxon>Dinophyceae</taxon>
        <taxon>Prorocentrales</taxon>
        <taxon>Prorocentraceae</taxon>
        <taxon>Prorocentrum</taxon>
    </lineage>
</organism>
<evidence type="ECO:0008006" key="9">
    <source>
        <dbReference type="Google" id="ProtNLM"/>
    </source>
</evidence>
<protein>
    <recommendedName>
        <fullName evidence="9">1-deoxy-D-xylulose-5-phosphate synthase</fullName>
    </recommendedName>
</protein>
<accession>A0ABN9QF81</accession>
<dbReference type="Gene3D" id="3.40.50.970">
    <property type="match status" value="1"/>
</dbReference>
<evidence type="ECO:0000256" key="1">
    <source>
        <dbReference type="ARBA" id="ARBA00001946"/>
    </source>
</evidence>
<keyword evidence="8" id="KW-1185">Reference proteome</keyword>
<gene>
    <name evidence="7" type="ORF">PCOR1329_LOCUS10566</name>
</gene>
<feature type="compositionally biased region" description="Low complexity" evidence="6">
    <location>
        <begin position="245"/>
        <end position="285"/>
    </location>
</feature>
<dbReference type="Pfam" id="PF13292">
    <property type="entry name" value="DXP_synthase_N"/>
    <property type="match status" value="1"/>
</dbReference>
<keyword evidence="4" id="KW-0460">Magnesium</keyword>
<dbReference type="PANTHER" id="PTHR43322:SF5">
    <property type="entry name" value="1-DEOXY-D-XYLULOSE-5-PHOSPHATE SYNTHASE, CHLOROPLASTIC"/>
    <property type="match status" value="1"/>
</dbReference>
<dbReference type="Proteomes" id="UP001189429">
    <property type="component" value="Unassembled WGS sequence"/>
</dbReference>
<dbReference type="EMBL" id="CAUYUJ010003002">
    <property type="protein sequence ID" value="CAK0803387.1"/>
    <property type="molecule type" value="Genomic_DNA"/>
</dbReference>
<feature type="compositionally biased region" description="Polar residues" evidence="6">
    <location>
        <begin position="297"/>
        <end position="321"/>
    </location>
</feature>
<reference evidence="7" key="1">
    <citation type="submission" date="2023-10" db="EMBL/GenBank/DDBJ databases">
        <authorList>
            <person name="Chen Y."/>
            <person name="Shah S."/>
            <person name="Dougan E. K."/>
            <person name="Thang M."/>
            <person name="Chan C."/>
        </authorList>
    </citation>
    <scope>NUCLEOTIDE SEQUENCE [LARGE SCALE GENOMIC DNA]</scope>
</reference>
<name>A0ABN9QF81_9DINO</name>
<sequence>MDVQGKPGHSVAVIGDGAITGGMAWEAMNHAGGMGSKVVVILNDNGQVSLPTFYNAVKNPVGALSQTLGNTSEPESQRGLSIQNDFAKIETSEGFQNARNFAKAASRSLLPEQLQTAAAKVDEYARDFVKTVPFKGSGAGGKGELFEQLGFYYVGPIDGHNMETLTQVLKNIKKDHEDGTINKPVLLHIKTQKGKGYEPAQRATDKLHAVKPKFNLPKVATPSDKIKVAKDPLTKVQDPRRGRPRSTTRSWPSRPRCPAAPASASSRSASGLGAPSTWASRSSTPPRSPPAWPPEGSSRSAPSTPRSCSAPTTRWPTTSACRSCPCA</sequence>
<evidence type="ECO:0000313" key="7">
    <source>
        <dbReference type="EMBL" id="CAK0803387.1"/>
    </source>
</evidence>
<feature type="compositionally biased region" description="Basic and acidic residues" evidence="6">
    <location>
        <begin position="224"/>
        <end position="241"/>
    </location>
</feature>
<evidence type="ECO:0000256" key="4">
    <source>
        <dbReference type="ARBA" id="ARBA00022842"/>
    </source>
</evidence>
<dbReference type="InterPro" id="IPR029061">
    <property type="entry name" value="THDP-binding"/>
</dbReference>
<keyword evidence="3" id="KW-0808">Transferase</keyword>
<comment type="cofactor">
    <cofactor evidence="1">
        <name>Mg(2+)</name>
        <dbReference type="ChEBI" id="CHEBI:18420"/>
    </cofactor>
</comment>
<comment type="caution">
    <text evidence="7">The sequence shown here is derived from an EMBL/GenBank/DDBJ whole genome shotgun (WGS) entry which is preliminary data.</text>
</comment>
<dbReference type="InterPro" id="IPR005477">
    <property type="entry name" value="Dxylulose-5-P_synthase"/>
</dbReference>
<dbReference type="SUPFAM" id="SSF52518">
    <property type="entry name" value="Thiamin diphosphate-binding fold (THDP-binding)"/>
    <property type="match status" value="1"/>
</dbReference>
<dbReference type="PANTHER" id="PTHR43322">
    <property type="entry name" value="1-D-DEOXYXYLULOSE 5-PHOSPHATE SYNTHASE-RELATED"/>
    <property type="match status" value="1"/>
</dbReference>
<proteinExistence type="predicted"/>
<evidence type="ECO:0000313" key="8">
    <source>
        <dbReference type="Proteomes" id="UP001189429"/>
    </source>
</evidence>
<evidence type="ECO:0000256" key="6">
    <source>
        <dbReference type="SAM" id="MobiDB-lite"/>
    </source>
</evidence>
<comment type="subunit">
    <text evidence="2">Homodimer.</text>
</comment>
<feature type="region of interest" description="Disordered" evidence="6">
    <location>
        <begin position="213"/>
        <end position="327"/>
    </location>
</feature>
<evidence type="ECO:0000256" key="5">
    <source>
        <dbReference type="ARBA" id="ARBA00023052"/>
    </source>
</evidence>